<evidence type="ECO:0000313" key="13">
    <source>
        <dbReference type="Proteomes" id="UP000243106"/>
    </source>
</evidence>
<feature type="domain" description="TIR" evidence="10">
    <location>
        <begin position="362"/>
        <end position="494"/>
    </location>
</feature>
<dbReference type="Pfam" id="PF13676">
    <property type="entry name" value="TIR_2"/>
    <property type="match status" value="1"/>
</dbReference>
<evidence type="ECO:0000259" key="10">
    <source>
        <dbReference type="PROSITE" id="PS50104"/>
    </source>
</evidence>
<comment type="similarity">
    <text evidence="8">Belongs to the bacterial reverse transcriptase family.</text>
</comment>
<dbReference type="PROSITE" id="PS50104">
    <property type="entry name" value="TIR"/>
    <property type="match status" value="1"/>
</dbReference>
<proteinExistence type="inferred from homology"/>
<dbReference type="InterPro" id="IPR051083">
    <property type="entry name" value="GrpII_Intron_Splice-Mob/Def"/>
</dbReference>
<dbReference type="CDD" id="cd03487">
    <property type="entry name" value="RT_Bac_retron_II"/>
    <property type="match status" value="1"/>
</dbReference>
<evidence type="ECO:0000256" key="8">
    <source>
        <dbReference type="ARBA" id="ARBA00034120"/>
    </source>
</evidence>
<dbReference type="Pfam" id="PF00078">
    <property type="entry name" value="RVT_1"/>
    <property type="match status" value="1"/>
</dbReference>
<keyword evidence="13" id="KW-1185">Reference proteome</keyword>
<evidence type="ECO:0000256" key="1">
    <source>
        <dbReference type="ARBA" id="ARBA00012493"/>
    </source>
</evidence>
<dbReference type="GO" id="GO:0003964">
    <property type="term" value="F:RNA-directed DNA polymerase activity"/>
    <property type="evidence" value="ECO:0007669"/>
    <property type="project" value="UniProtKB-KW"/>
</dbReference>
<evidence type="ECO:0000256" key="7">
    <source>
        <dbReference type="ARBA" id="ARBA00023118"/>
    </source>
</evidence>
<dbReference type="PANTHER" id="PTHR34047">
    <property type="entry name" value="NUCLEAR INTRON MATURASE 1, MITOCHONDRIAL-RELATED"/>
    <property type="match status" value="1"/>
</dbReference>
<evidence type="ECO:0000256" key="5">
    <source>
        <dbReference type="ARBA" id="ARBA00022842"/>
    </source>
</evidence>
<protein>
    <recommendedName>
        <fullName evidence="1">RNA-directed DNA polymerase</fullName>
        <ecNumber evidence="1">2.7.7.49</ecNumber>
    </recommendedName>
</protein>
<keyword evidence="4" id="KW-0479">Metal-binding</keyword>
<dbReference type="EC" id="2.7.7.49" evidence="1"/>
<dbReference type="InterPro" id="IPR000123">
    <property type="entry name" value="Reverse_transcriptase_msDNA"/>
</dbReference>
<evidence type="ECO:0000313" key="12">
    <source>
        <dbReference type="EMBL" id="SFQ42399.1"/>
    </source>
</evidence>
<dbReference type="GO" id="GO:0051607">
    <property type="term" value="P:defense response to virus"/>
    <property type="evidence" value="ECO:0007669"/>
    <property type="project" value="UniProtKB-KW"/>
</dbReference>
<dbReference type="PANTHER" id="PTHR34047:SF7">
    <property type="entry name" value="RNA-DIRECTED DNA POLYMERASE"/>
    <property type="match status" value="1"/>
</dbReference>
<evidence type="ECO:0000256" key="4">
    <source>
        <dbReference type="ARBA" id="ARBA00022723"/>
    </source>
</evidence>
<keyword evidence="2" id="KW-0808">Transferase</keyword>
<organism evidence="12 13">
    <name type="scientific">Roseivivax halotolerans</name>
    <dbReference type="NCBI Taxonomy" id="93684"/>
    <lineage>
        <taxon>Bacteria</taxon>
        <taxon>Pseudomonadati</taxon>
        <taxon>Pseudomonadota</taxon>
        <taxon>Alphaproteobacteria</taxon>
        <taxon>Rhodobacterales</taxon>
        <taxon>Roseobacteraceae</taxon>
        <taxon>Roseivivax</taxon>
    </lineage>
</organism>
<keyword evidence="6 12" id="KW-0695">RNA-directed DNA polymerase</keyword>
<sequence>MRVDKVKSEGRADTVKSEAEVLFSLQTAHSVKDVAYALGLDPEKFFYVVQRADDGHYYDTFKIPKKSGGERDIAKPKKGLALAQARLVPILSFVYSPGECVKGFVKGSSFLDNAHYHHAQRWVLNIDLLDFFPSVTFARVRGLFMSSLFSFNPRVATILARICTFQGGLPQGATTSPILANLIAKSLDKRLTGLARTHRLKYSRYSDDITLSCSKAYVPKSIVSEIIEIDSAWEVQLGSELKDIIRHSGFRVNDKKTRLMRRNNRQEVTGLVVNEKANIRRADIQRLRMKIYSTRKYGQAEASLLWLGDSSKSISMHLVGWLAYIRQVRGQSDPVLAKLCQQVVAAGISDIEWIVRLADMTKEFDVFLSHASDDKSKVRPLYESLNSAGVKVFFDESSIKWGDSIVERVNHGLLKSRFFVPVLSSTFSRKGWTNKESNSAIAMNISRKGRILPIKFSEFDLDGRYPTLNDTLYKTWPEDSGKEDDFIREVTDDLIALVEQDKQLG</sequence>
<keyword evidence="7" id="KW-0051">Antiviral defense</keyword>
<dbReference type="SMART" id="SM00255">
    <property type="entry name" value="TIR"/>
    <property type="match status" value="1"/>
</dbReference>
<dbReference type="InterPro" id="IPR049976">
    <property type="entry name" value="Retron_TIR_antiphage"/>
</dbReference>
<dbReference type="EMBL" id="FOXV01000005">
    <property type="protein sequence ID" value="SFQ42399.1"/>
    <property type="molecule type" value="Genomic_DNA"/>
</dbReference>
<dbReference type="InterPro" id="IPR043502">
    <property type="entry name" value="DNA/RNA_pol_sf"/>
</dbReference>
<evidence type="ECO:0000256" key="2">
    <source>
        <dbReference type="ARBA" id="ARBA00022679"/>
    </source>
</evidence>
<comment type="catalytic activity">
    <reaction evidence="9">
        <text>DNA(n) + a 2'-deoxyribonucleoside 5'-triphosphate = DNA(n+1) + diphosphate</text>
        <dbReference type="Rhea" id="RHEA:22508"/>
        <dbReference type="Rhea" id="RHEA-COMP:17339"/>
        <dbReference type="Rhea" id="RHEA-COMP:17340"/>
        <dbReference type="ChEBI" id="CHEBI:33019"/>
        <dbReference type="ChEBI" id="CHEBI:61560"/>
        <dbReference type="ChEBI" id="CHEBI:173112"/>
        <dbReference type="EC" id="2.7.7.49"/>
    </reaction>
</comment>
<name>A0A1I5YDW7_9RHOB</name>
<dbReference type="GO" id="GO:0046872">
    <property type="term" value="F:metal ion binding"/>
    <property type="evidence" value="ECO:0007669"/>
    <property type="project" value="UniProtKB-KW"/>
</dbReference>
<gene>
    <name evidence="12" type="ORF">SAMN05421853_105180</name>
</gene>
<dbReference type="AlphaFoldDB" id="A0A1I5YDW7"/>
<evidence type="ECO:0000256" key="9">
    <source>
        <dbReference type="ARBA" id="ARBA00048173"/>
    </source>
</evidence>
<evidence type="ECO:0000259" key="11">
    <source>
        <dbReference type="PROSITE" id="PS50878"/>
    </source>
</evidence>
<keyword evidence="5" id="KW-0460">Magnesium</keyword>
<dbReference type="SUPFAM" id="SSF52200">
    <property type="entry name" value="Toll/Interleukin receptor TIR domain"/>
    <property type="match status" value="1"/>
</dbReference>
<accession>A0A1I5YDW7</accession>
<dbReference type="PRINTS" id="PR00866">
    <property type="entry name" value="RNADNAPOLMS"/>
</dbReference>
<evidence type="ECO:0000256" key="3">
    <source>
        <dbReference type="ARBA" id="ARBA00022695"/>
    </source>
</evidence>
<dbReference type="STRING" id="93684.SAMN05421853_105180"/>
<dbReference type="SUPFAM" id="SSF56672">
    <property type="entry name" value="DNA/RNA polymerases"/>
    <property type="match status" value="1"/>
</dbReference>
<reference evidence="13" key="1">
    <citation type="submission" date="2016-10" db="EMBL/GenBank/DDBJ databases">
        <authorList>
            <person name="Varghese N."/>
            <person name="Submissions S."/>
        </authorList>
    </citation>
    <scope>NUCLEOTIDE SEQUENCE [LARGE SCALE GENOMIC DNA]</scope>
    <source>
        <strain evidence="13">JCM 10271</strain>
    </source>
</reference>
<dbReference type="Gene3D" id="3.40.50.10140">
    <property type="entry name" value="Toll/interleukin-1 receptor homology (TIR) domain"/>
    <property type="match status" value="1"/>
</dbReference>
<dbReference type="InterPro" id="IPR035897">
    <property type="entry name" value="Toll_tir_struct_dom_sf"/>
</dbReference>
<dbReference type="InterPro" id="IPR000477">
    <property type="entry name" value="RT_dom"/>
</dbReference>
<dbReference type="GO" id="GO:0003723">
    <property type="term" value="F:RNA binding"/>
    <property type="evidence" value="ECO:0007669"/>
    <property type="project" value="InterPro"/>
</dbReference>
<feature type="domain" description="Reverse transcriptase" evidence="11">
    <location>
        <begin position="44"/>
        <end position="273"/>
    </location>
</feature>
<dbReference type="PROSITE" id="PS50878">
    <property type="entry name" value="RT_POL"/>
    <property type="match status" value="1"/>
</dbReference>
<dbReference type="Proteomes" id="UP000243106">
    <property type="component" value="Unassembled WGS sequence"/>
</dbReference>
<dbReference type="GO" id="GO:0007165">
    <property type="term" value="P:signal transduction"/>
    <property type="evidence" value="ECO:0007669"/>
    <property type="project" value="InterPro"/>
</dbReference>
<keyword evidence="3" id="KW-0548">Nucleotidyltransferase</keyword>
<dbReference type="InterPro" id="IPR000157">
    <property type="entry name" value="TIR_dom"/>
</dbReference>
<evidence type="ECO:0000256" key="6">
    <source>
        <dbReference type="ARBA" id="ARBA00022918"/>
    </source>
</evidence>
<dbReference type="NCBIfam" id="NF042941">
    <property type="entry name" value="Retron_TIR_antiphage"/>
    <property type="match status" value="1"/>
</dbReference>